<name>A0A0K2FNR7_9CAUD</name>
<sequence>MFYMDSAEQVAQDIADMHSAYMDDYAEHRADTDYSADEIADMYAWQESALMVAGGSAVPSDIGARAELIAHIAGY</sequence>
<evidence type="ECO:0000313" key="1">
    <source>
        <dbReference type="EMBL" id="ALA48545.1"/>
    </source>
</evidence>
<dbReference type="OrthoDB" id="27869at10239"/>
<dbReference type="RefSeq" id="YP_009202514.1">
    <property type="nucleotide sequence ID" value="NC_028843.1"/>
</dbReference>
<keyword evidence="2" id="KW-1185">Reference proteome</keyword>
<dbReference type="KEGG" id="vg:26629499"/>
<organism evidence="1 2">
    <name type="scientific">Mycobacterium phage Lolly9</name>
    <dbReference type="NCBI Taxonomy" id="1698711"/>
    <lineage>
        <taxon>Viruses</taxon>
        <taxon>Duplodnaviria</taxon>
        <taxon>Heunggongvirae</taxon>
        <taxon>Uroviricota</taxon>
        <taxon>Caudoviricetes</taxon>
        <taxon>Vilmaviridae</taxon>
        <taxon>Lclasvirinae</taxon>
        <taxon>Lumosvirus</taxon>
        <taxon>Lumosvirus lolly9</taxon>
    </lineage>
</organism>
<accession>A0A0K2FNR7</accession>
<gene>
    <name evidence="1" type="primary">138</name>
    <name evidence="1" type="ORF">LOLLY9_138</name>
</gene>
<dbReference type="EMBL" id="KT281791">
    <property type="protein sequence ID" value="ALA48545.1"/>
    <property type="molecule type" value="Genomic_DNA"/>
</dbReference>
<evidence type="ECO:0000313" key="2">
    <source>
        <dbReference type="Proteomes" id="UP000201083"/>
    </source>
</evidence>
<protein>
    <submittedName>
        <fullName evidence="1">Uncharacterized protein</fullName>
    </submittedName>
</protein>
<dbReference type="Proteomes" id="UP000201083">
    <property type="component" value="Segment"/>
</dbReference>
<reference evidence="1 2" key="1">
    <citation type="submission" date="2015-07" db="EMBL/GenBank/DDBJ databases">
        <authorList>
            <person name="Ntshalintshall L."/>
            <person name="Reedoy K."/>
            <person name="Ramruthan J."/>
            <person name="Borthwick M."/>
            <person name="Moodley O.R."/>
            <person name="Larsen M.H."/>
            <person name="Russell D.H."/>
            <person name="Bowman C.A."/>
            <person name="Pope W.A."/>
            <person name="Mavrich T.H."/>
            <person name="Guerrero C.N."/>
            <person name="Jacobs-Sera D.A."/>
            <person name="Hendrix R.W."/>
            <person name="Hatfull G.F."/>
        </authorList>
    </citation>
    <scope>NUCLEOTIDE SEQUENCE [LARGE SCALE GENOMIC DNA]</scope>
</reference>
<dbReference type="GeneID" id="26629499"/>
<proteinExistence type="predicted"/>